<organism evidence="2 3">
    <name type="scientific">Pseudoalteromonas atlantica</name>
    <name type="common">Alteromonas atlantica</name>
    <dbReference type="NCBI Taxonomy" id="288"/>
    <lineage>
        <taxon>Bacteria</taxon>
        <taxon>Pseudomonadati</taxon>
        <taxon>Pseudomonadota</taxon>
        <taxon>Gammaproteobacteria</taxon>
        <taxon>Alteromonadales</taxon>
        <taxon>Pseudoalteromonadaceae</taxon>
        <taxon>Pseudoalteromonas</taxon>
    </lineage>
</organism>
<protein>
    <recommendedName>
        <fullName evidence="4">DUF1499 domain-containing protein</fullName>
    </recommendedName>
</protein>
<keyword evidence="1" id="KW-0812">Transmembrane</keyword>
<proteinExistence type="predicted"/>
<feature type="transmembrane region" description="Helical" evidence="1">
    <location>
        <begin position="34"/>
        <end position="56"/>
    </location>
</feature>
<dbReference type="RefSeq" id="WP_154944826.1">
    <property type="nucleotide sequence ID" value="NZ_BJUT01000004.1"/>
</dbReference>
<evidence type="ECO:0000313" key="2">
    <source>
        <dbReference type="EMBL" id="GEK75492.1"/>
    </source>
</evidence>
<gene>
    <name evidence="2" type="ORF">PAT01_07960</name>
</gene>
<evidence type="ECO:0008006" key="4">
    <source>
        <dbReference type="Google" id="ProtNLM"/>
    </source>
</evidence>
<keyword evidence="1" id="KW-1133">Transmembrane helix</keyword>
<evidence type="ECO:0000313" key="3">
    <source>
        <dbReference type="Proteomes" id="UP000321189"/>
    </source>
</evidence>
<accession>A0ABQ0UAJ7</accession>
<dbReference type="Proteomes" id="UP000321189">
    <property type="component" value="Unassembled WGS sequence"/>
</dbReference>
<evidence type="ECO:0000256" key="1">
    <source>
        <dbReference type="SAM" id="Phobius"/>
    </source>
</evidence>
<keyword evidence="1" id="KW-0472">Membrane</keyword>
<sequence>MKILVSLVSLIAFLLVLLPGPLYKYGVVELSTAFAGFRFGVYVGGAALVLLVIQVIFMRKTLSMGSTLMALVFAAIAIAMPLSMMSKAKSVPAIHDISTDLINPPKFVAIVPLRADAKNPAEYAGEETATQQRKAYPELKTLNYAQSKTDLLAATEQAVKNLGFELVNVNAATGIVEATDTTTWFGFKDDVVVRINDEGSQRFVDIRSKSRVGRSDLGKNAERIHSLIDEINTLLDKTNI</sequence>
<comment type="caution">
    <text evidence="2">The sequence shown here is derived from an EMBL/GenBank/DDBJ whole genome shotgun (WGS) entry which is preliminary data.</text>
</comment>
<feature type="transmembrane region" description="Helical" evidence="1">
    <location>
        <begin position="68"/>
        <end position="85"/>
    </location>
</feature>
<dbReference type="InterPro" id="IPR010865">
    <property type="entry name" value="DUF1499"/>
</dbReference>
<dbReference type="Pfam" id="PF07386">
    <property type="entry name" value="DUF1499"/>
    <property type="match status" value="1"/>
</dbReference>
<dbReference type="EMBL" id="BJUT01000004">
    <property type="protein sequence ID" value="GEK75492.1"/>
    <property type="molecule type" value="Genomic_DNA"/>
</dbReference>
<keyword evidence="3" id="KW-1185">Reference proteome</keyword>
<reference evidence="2 3" key="1">
    <citation type="submission" date="2019-07" db="EMBL/GenBank/DDBJ databases">
        <title>Whole genome shotgun sequence of Pseudoalteromonas atlantica NBRC 103033.</title>
        <authorList>
            <person name="Hosoyama A."/>
            <person name="Uohara A."/>
            <person name="Ohji S."/>
            <person name="Ichikawa N."/>
        </authorList>
    </citation>
    <scope>NUCLEOTIDE SEQUENCE [LARGE SCALE GENOMIC DNA]</scope>
    <source>
        <strain evidence="2 3">NBRC 103033</strain>
    </source>
</reference>
<name>A0ABQ0UAJ7_PSEAF</name>